<evidence type="ECO:0000256" key="1">
    <source>
        <dbReference type="SAM" id="SignalP"/>
    </source>
</evidence>
<feature type="chain" id="PRO_5019541789" evidence="1">
    <location>
        <begin position="28"/>
        <end position="529"/>
    </location>
</feature>
<dbReference type="Pfam" id="PF01547">
    <property type="entry name" value="SBP_bac_1"/>
    <property type="match status" value="1"/>
</dbReference>
<keyword evidence="3" id="KW-1185">Reference proteome</keyword>
<sequence length="529" mass="59162">MKNVKTVSVSVLAAVLLLSGCSSNSSSSPEGSGGGANGKVTLNFLTQSSALAPADPNEKLVNKRLEEKTGIHINWKNYTNDVFVEKRNLAIASGDLPDAVFDAGYTDYDLLKLGKDGVIIPLEDLIEKHMPNLKKVLEAAPEYKALITAPDGHIYSFPWIEELGTGKEAIQAVDDLPWINVEWLKKLGLKMPTTTEELKQVLIAFKTKDPNGNGKADEIPLSFIDKPGGEDLAFLYGSFGLGENGDHAVVTNEGKVVFTPAENGYKEAVKYIHDLYQAGLIDVESSQQDWNTYLAKGKDNRYGLYFTWDKSNITGMNDKYEVMPPLAGPDGHVNVARTNGMGFDRGKMVITSANKQLEATAKWVDQLYDPLQSVQDNWGTYGDTKQQNIFELDKSKNMLKHLPLKGTAPVELRQKTSIGGPLAILDEYYGKYTTKPDDAAWRMDILKKVMVPHMQAEHNMPKVFHSIDELDRLTTIETDLFAYVLRKRTEWYQNGKVEEEWPDYLKELDRLGLQEWLKIKQSGYDRSTK</sequence>
<dbReference type="PANTHER" id="PTHR43649:SF12">
    <property type="entry name" value="DIACETYLCHITOBIOSE BINDING PROTEIN DASA"/>
    <property type="match status" value="1"/>
</dbReference>
<feature type="signal peptide" evidence="1">
    <location>
        <begin position="1"/>
        <end position="27"/>
    </location>
</feature>
<dbReference type="RefSeq" id="WP_127199244.1">
    <property type="nucleotide sequence ID" value="NZ_RZNX01000003.1"/>
</dbReference>
<dbReference type="EMBL" id="RZNX01000003">
    <property type="protein sequence ID" value="RUT31864.1"/>
    <property type="molecule type" value="Genomic_DNA"/>
</dbReference>
<protein>
    <submittedName>
        <fullName evidence="2">Extracellular solute-binding protein</fullName>
    </submittedName>
</protein>
<dbReference type="CDD" id="cd13581">
    <property type="entry name" value="PBP2_AlgQ_like_2"/>
    <property type="match status" value="1"/>
</dbReference>
<gene>
    <name evidence="2" type="ORF">EJP77_10815</name>
</gene>
<comment type="caution">
    <text evidence="2">The sequence shown here is derived from an EMBL/GenBank/DDBJ whole genome shotgun (WGS) entry which is preliminary data.</text>
</comment>
<keyword evidence="1" id="KW-0732">Signal</keyword>
<name>A0A433XD57_9BACL</name>
<dbReference type="PANTHER" id="PTHR43649">
    <property type="entry name" value="ARABINOSE-BINDING PROTEIN-RELATED"/>
    <property type="match status" value="1"/>
</dbReference>
<dbReference type="AlphaFoldDB" id="A0A433XD57"/>
<dbReference type="OrthoDB" id="9787283at2"/>
<proteinExistence type="predicted"/>
<dbReference type="InterPro" id="IPR050490">
    <property type="entry name" value="Bact_solute-bd_prot1"/>
</dbReference>
<organism evidence="2 3">
    <name type="scientific">Paenibacillus zeisoli</name>
    <dbReference type="NCBI Taxonomy" id="2496267"/>
    <lineage>
        <taxon>Bacteria</taxon>
        <taxon>Bacillati</taxon>
        <taxon>Bacillota</taxon>
        <taxon>Bacilli</taxon>
        <taxon>Bacillales</taxon>
        <taxon>Paenibacillaceae</taxon>
        <taxon>Paenibacillus</taxon>
    </lineage>
</organism>
<dbReference type="SUPFAM" id="SSF53850">
    <property type="entry name" value="Periplasmic binding protein-like II"/>
    <property type="match status" value="1"/>
</dbReference>
<accession>A0A433XD57</accession>
<reference evidence="2 3" key="1">
    <citation type="submission" date="2018-12" db="EMBL/GenBank/DDBJ databases">
        <authorList>
            <person name="Sun L."/>
            <person name="Chen Z."/>
        </authorList>
    </citation>
    <scope>NUCLEOTIDE SEQUENCE [LARGE SCALE GENOMIC DNA]</scope>
    <source>
        <strain evidence="2 3">3-5-3</strain>
    </source>
</reference>
<dbReference type="PROSITE" id="PS51257">
    <property type="entry name" value="PROKAR_LIPOPROTEIN"/>
    <property type="match status" value="1"/>
</dbReference>
<evidence type="ECO:0000313" key="2">
    <source>
        <dbReference type="EMBL" id="RUT31864.1"/>
    </source>
</evidence>
<evidence type="ECO:0000313" key="3">
    <source>
        <dbReference type="Proteomes" id="UP000272464"/>
    </source>
</evidence>
<dbReference type="Gene3D" id="3.40.190.10">
    <property type="entry name" value="Periplasmic binding protein-like II"/>
    <property type="match status" value="2"/>
</dbReference>
<dbReference type="InterPro" id="IPR006059">
    <property type="entry name" value="SBP"/>
</dbReference>
<dbReference type="Proteomes" id="UP000272464">
    <property type="component" value="Unassembled WGS sequence"/>
</dbReference>